<dbReference type="InterPro" id="IPR017946">
    <property type="entry name" value="PLC-like_Pdiesterase_TIM-brl"/>
</dbReference>
<sequence length="195" mass="22402">MIWHDNQTDRLLDHSLELRTSTYEDLKSLRFSGFKNTPYYDVVKLSSLNEWCQFIAKVNRPFYPEIKRFETIDQVTQIVKTIQSYGLSHLATFQNGVYSVLEHVRSLDSKCRVGYLQFGEDNNIDSAIKQMQTLGNGVLLWQIDTVSQDPSIVQKCIDADVGLSVWTAENDRNFLKTLKTGTTSVMCNNYPVQAF</sequence>
<proteinExistence type="predicted"/>
<comment type="caution">
    <text evidence="2">The sequence shown here is derived from an EMBL/GenBank/DDBJ whole genome shotgun (WGS) entry which is preliminary data.</text>
</comment>
<dbReference type="Gene3D" id="3.20.20.190">
    <property type="entry name" value="Phosphatidylinositol (PI) phosphodiesterase"/>
    <property type="match status" value="1"/>
</dbReference>
<dbReference type="AlphaFoldDB" id="A0A318N6P7"/>
<dbReference type="Pfam" id="PF03009">
    <property type="entry name" value="GDPD"/>
    <property type="match status" value="1"/>
</dbReference>
<feature type="domain" description="GP-PDE" evidence="1">
    <location>
        <begin position="1"/>
        <end position="189"/>
    </location>
</feature>
<organism evidence="2 3">
    <name type="scientific">Commensalibacter melissae</name>
    <dbReference type="NCBI Taxonomy" id="2070537"/>
    <lineage>
        <taxon>Bacteria</taxon>
        <taxon>Pseudomonadati</taxon>
        <taxon>Pseudomonadota</taxon>
        <taxon>Alphaproteobacteria</taxon>
        <taxon>Acetobacterales</taxon>
        <taxon>Acetobacteraceae</taxon>
    </lineage>
</organism>
<dbReference type="InterPro" id="IPR030395">
    <property type="entry name" value="GP_PDE_dom"/>
</dbReference>
<accession>A0A318N6P7</accession>
<keyword evidence="3" id="KW-1185">Reference proteome</keyword>
<protein>
    <recommendedName>
        <fullName evidence="1">GP-PDE domain-containing protein</fullName>
    </recommendedName>
</protein>
<dbReference type="Proteomes" id="UP000247565">
    <property type="component" value="Unassembled WGS sequence"/>
</dbReference>
<dbReference type="OrthoDB" id="9954736at2"/>
<dbReference type="GO" id="GO:0006629">
    <property type="term" value="P:lipid metabolic process"/>
    <property type="evidence" value="ECO:0007669"/>
    <property type="project" value="InterPro"/>
</dbReference>
<gene>
    <name evidence="2" type="ORF">DK869_04880</name>
</gene>
<name>A0A318N6P7_9PROT</name>
<dbReference type="GO" id="GO:0008081">
    <property type="term" value="F:phosphoric diester hydrolase activity"/>
    <property type="evidence" value="ECO:0007669"/>
    <property type="project" value="InterPro"/>
</dbReference>
<dbReference type="RefSeq" id="WP_110438874.1">
    <property type="nucleotide sequence ID" value="NZ_CP046393.1"/>
</dbReference>
<dbReference type="PANTHER" id="PTHR46211:SF1">
    <property type="entry name" value="GLYCEROPHOSPHODIESTER PHOSPHODIESTERASE, CYTOPLASMIC"/>
    <property type="match status" value="1"/>
</dbReference>
<dbReference type="EMBL" id="QGLT01000002">
    <property type="protein sequence ID" value="PXZ00732.1"/>
    <property type="molecule type" value="Genomic_DNA"/>
</dbReference>
<dbReference type="PANTHER" id="PTHR46211">
    <property type="entry name" value="GLYCEROPHOSPHORYL DIESTER PHOSPHODIESTERASE"/>
    <property type="match status" value="1"/>
</dbReference>
<dbReference type="SUPFAM" id="SSF51695">
    <property type="entry name" value="PLC-like phosphodiesterases"/>
    <property type="match status" value="1"/>
</dbReference>
<evidence type="ECO:0000313" key="2">
    <source>
        <dbReference type="EMBL" id="PXZ00732.1"/>
    </source>
</evidence>
<evidence type="ECO:0000259" key="1">
    <source>
        <dbReference type="Pfam" id="PF03009"/>
    </source>
</evidence>
<evidence type="ECO:0000313" key="3">
    <source>
        <dbReference type="Proteomes" id="UP000247565"/>
    </source>
</evidence>
<reference evidence="2 3" key="1">
    <citation type="submission" date="2018-05" db="EMBL/GenBank/DDBJ databases">
        <title>Reference genomes for bee gut microbiota database.</title>
        <authorList>
            <person name="Ellegaard K.M."/>
        </authorList>
    </citation>
    <scope>NUCLEOTIDE SEQUENCE [LARGE SCALE GENOMIC DNA]</scope>
    <source>
        <strain evidence="2 3">ESL0284</strain>
    </source>
</reference>